<accession>A0A0G0T591</accession>
<organism evidence="1 2">
    <name type="scientific">Candidatus Daviesbacteria bacterium GW2011_GWC2_40_12</name>
    <dbReference type="NCBI Taxonomy" id="1618431"/>
    <lineage>
        <taxon>Bacteria</taxon>
        <taxon>Candidatus Daviesiibacteriota</taxon>
    </lineage>
</organism>
<proteinExistence type="predicted"/>
<evidence type="ECO:0000313" key="2">
    <source>
        <dbReference type="Proteomes" id="UP000034881"/>
    </source>
</evidence>
<dbReference type="AlphaFoldDB" id="A0A0G0T591"/>
<dbReference type="Proteomes" id="UP000034881">
    <property type="component" value="Unassembled WGS sequence"/>
</dbReference>
<name>A0A0G0T591_9BACT</name>
<gene>
    <name evidence="1" type="ORF">UT77_C0003G0090</name>
</gene>
<dbReference type="EMBL" id="LBYB01000003">
    <property type="protein sequence ID" value="KKR42295.1"/>
    <property type="molecule type" value="Genomic_DNA"/>
</dbReference>
<protein>
    <submittedName>
        <fullName evidence="1">Uncharacterized protein</fullName>
    </submittedName>
</protein>
<evidence type="ECO:0000313" key="1">
    <source>
        <dbReference type="EMBL" id="KKR42295.1"/>
    </source>
</evidence>
<comment type="caution">
    <text evidence="1">The sequence shown here is derived from an EMBL/GenBank/DDBJ whole genome shotgun (WGS) entry which is preliminary data.</text>
</comment>
<sequence length="129" mass="15555">MLMKPRELNLQKIYSYIITPSPTTHFLDRWLKSNNQSAVLSKHFFNKTDIALTVSYNRKKSGRKLHLLGKTNKYFFSKSRYSLTFCRIKFRLFFWFEQDKFGSAELVHLLVVRSLRRRRTDNIGIKRQF</sequence>
<reference evidence="1 2" key="1">
    <citation type="journal article" date="2015" name="Nature">
        <title>rRNA introns, odd ribosomes, and small enigmatic genomes across a large radiation of phyla.</title>
        <authorList>
            <person name="Brown C.T."/>
            <person name="Hug L.A."/>
            <person name="Thomas B.C."/>
            <person name="Sharon I."/>
            <person name="Castelle C.J."/>
            <person name="Singh A."/>
            <person name="Wilkins M.J."/>
            <person name="Williams K.H."/>
            <person name="Banfield J.F."/>
        </authorList>
    </citation>
    <scope>NUCLEOTIDE SEQUENCE [LARGE SCALE GENOMIC DNA]</scope>
</reference>